<dbReference type="PIRSF" id="PIRSF005902">
    <property type="entry name" value="DNase_TatD"/>
    <property type="match status" value="1"/>
</dbReference>
<accession>F5YBS6</accession>
<keyword evidence="5" id="KW-0269">Exonuclease</keyword>
<dbReference type="FunFam" id="3.20.20.140:FF:000018">
    <property type="entry name" value="3'-5' ssDNA/RNA exonuclease TatD"/>
    <property type="match status" value="1"/>
</dbReference>
<sequence>MKIIDIGINLMHSSFKSDREEVIRQAESLGVSPLIITGTGEKASREALQYAASMPGKLYATAGVHPHEARLCNDRTIANLKELAIKYKALAIGECGLDYNRDFSPRDIQRTWFEKQIELAVELQLPLFLHERDAFPDFSSLLKKYVGKVPAMVVHCFTGSEEALEKYLDLGCYIGLTGWICDERRGTHLANLVRKIPADKLMIETDAPFILPRDLPFKVTGRRNEPKYLPHIAETIARHTGKDPEQLAKETFDNTKRFFGI</sequence>
<dbReference type="RefSeq" id="WP_015712604.1">
    <property type="nucleotide sequence ID" value="NC_015577.1"/>
</dbReference>
<dbReference type="HOGENOM" id="CLU_031506_1_2_12"/>
<evidence type="ECO:0000256" key="5">
    <source>
        <dbReference type="ARBA" id="ARBA00022839"/>
    </source>
</evidence>
<evidence type="ECO:0000256" key="3">
    <source>
        <dbReference type="ARBA" id="ARBA00022723"/>
    </source>
</evidence>
<dbReference type="AlphaFoldDB" id="F5YBS6"/>
<name>F5YBS6_LEAAZ</name>
<dbReference type="Proteomes" id="UP000009222">
    <property type="component" value="Chromosome"/>
</dbReference>
<dbReference type="InParanoid" id="F5YBS6"/>
<keyword evidence="2" id="KW-0540">Nuclease</keyword>
<dbReference type="eggNOG" id="COG0084">
    <property type="taxonomic scope" value="Bacteria"/>
</dbReference>
<feature type="binding site" evidence="7">
    <location>
        <position position="155"/>
    </location>
    <ligand>
        <name>a divalent metal cation</name>
        <dbReference type="ChEBI" id="CHEBI:60240"/>
        <label>2</label>
    </ligand>
</feature>
<reference evidence="9" key="1">
    <citation type="submission" date="2009-12" db="EMBL/GenBank/DDBJ databases">
        <title>Complete sequence of Treponema azotonutricium strain ZAS-9.</title>
        <authorList>
            <person name="Tetu S.G."/>
            <person name="Matson E."/>
            <person name="Ren Q."/>
            <person name="Seshadri R."/>
            <person name="Elbourne L."/>
            <person name="Hassan K.A."/>
            <person name="Durkin A."/>
            <person name="Radune D."/>
            <person name="Mohamoud Y."/>
            <person name="Shay R."/>
            <person name="Jin S."/>
            <person name="Zhang X."/>
            <person name="Lucey K."/>
            <person name="Ballor N.R."/>
            <person name="Ottesen E."/>
            <person name="Rosenthal R."/>
            <person name="Allen A."/>
            <person name="Leadbetter J.R."/>
            <person name="Paulsen I.T."/>
        </authorList>
    </citation>
    <scope>NUCLEOTIDE SEQUENCE [LARGE SCALE GENOMIC DNA]</scope>
    <source>
        <strain evidence="9">ATCC BAA-888 / DSM 13862 / ZAS-9</strain>
    </source>
</reference>
<keyword evidence="3 7" id="KW-0479">Metal-binding</keyword>
<dbReference type="EMBL" id="CP001841">
    <property type="protein sequence ID" value="AEF80747.1"/>
    <property type="molecule type" value="Genomic_DNA"/>
</dbReference>
<dbReference type="GO" id="GO:0046872">
    <property type="term" value="F:metal ion binding"/>
    <property type="evidence" value="ECO:0007669"/>
    <property type="project" value="UniProtKB-KW"/>
</dbReference>
<dbReference type="KEGG" id="taz:TREAZ_2943"/>
<dbReference type="InterPro" id="IPR001130">
    <property type="entry name" value="TatD-like"/>
</dbReference>
<dbReference type="PROSITE" id="PS01091">
    <property type="entry name" value="TATD_3"/>
    <property type="match status" value="1"/>
</dbReference>
<dbReference type="InterPro" id="IPR050891">
    <property type="entry name" value="TatD-type_Hydrolase"/>
</dbReference>
<evidence type="ECO:0000313" key="8">
    <source>
        <dbReference type="EMBL" id="AEF80747.1"/>
    </source>
</evidence>
<evidence type="ECO:0000256" key="1">
    <source>
        <dbReference type="ARBA" id="ARBA00022490"/>
    </source>
</evidence>
<dbReference type="OrthoDB" id="356842at2"/>
<keyword evidence="1" id="KW-0963">Cytoplasm</keyword>
<dbReference type="EC" id="3.1.21.-" evidence="8"/>
<evidence type="ECO:0000256" key="7">
    <source>
        <dbReference type="PIRSR" id="PIRSR005902-1"/>
    </source>
</evidence>
<evidence type="ECO:0000313" key="9">
    <source>
        <dbReference type="Proteomes" id="UP000009222"/>
    </source>
</evidence>
<dbReference type="Gene3D" id="3.20.20.140">
    <property type="entry name" value="Metal-dependent hydrolases"/>
    <property type="match status" value="1"/>
</dbReference>
<evidence type="ECO:0000256" key="4">
    <source>
        <dbReference type="ARBA" id="ARBA00022801"/>
    </source>
</evidence>
<dbReference type="PANTHER" id="PTHR10060">
    <property type="entry name" value="TATD FAMILY DEOXYRIBONUCLEASE"/>
    <property type="match status" value="1"/>
</dbReference>
<keyword evidence="6" id="KW-0460">Magnesium</keyword>
<dbReference type="STRING" id="545695.TREAZ_2943"/>
<feature type="binding site" evidence="7">
    <location>
        <position position="206"/>
    </location>
    <ligand>
        <name>a divalent metal cation</name>
        <dbReference type="ChEBI" id="CHEBI:60240"/>
        <label>1</label>
    </ligand>
</feature>
<feature type="binding site" evidence="7">
    <location>
        <position position="130"/>
    </location>
    <ligand>
        <name>a divalent metal cation</name>
        <dbReference type="ChEBI" id="CHEBI:60240"/>
        <label>2</label>
    </ligand>
</feature>
<dbReference type="GO" id="GO:0004527">
    <property type="term" value="F:exonuclease activity"/>
    <property type="evidence" value="ECO:0007669"/>
    <property type="project" value="UniProtKB-KW"/>
</dbReference>
<dbReference type="SUPFAM" id="SSF51556">
    <property type="entry name" value="Metallo-dependent hydrolases"/>
    <property type="match status" value="1"/>
</dbReference>
<evidence type="ECO:0000256" key="6">
    <source>
        <dbReference type="ARBA" id="ARBA00022842"/>
    </source>
</evidence>
<keyword evidence="4 8" id="KW-0378">Hydrolase</keyword>
<organism evidence="8 9">
    <name type="scientific">Leadbettera azotonutricia (strain ATCC BAA-888 / DSM 13862 / ZAS-9)</name>
    <name type="common">Treponema azotonutricium</name>
    <dbReference type="NCBI Taxonomy" id="545695"/>
    <lineage>
        <taxon>Bacteria</taxon>
        <taxon>Pseudomonadati</taxon>
        <taxon>Spirochaetota</taxon>
        <taxon>Spirochaetia</taxon>
        <taxon>Spirochaetales</taxon>
        <taxon>Breznakiellaceae</taxon>
        <taxon>Leadbettera</taxon>
    </lineage>
</organism>
<keyword evidence="9" id="KW-1185">Reference proteome</keyword>
<gene>
    <name evidence="8" type="ordered locus">TREAZ_2943</name>
</gene>
<feature type="binding site" evidence="7">
    <location>
        <position position="94"/>
    </location>
    <ligand>
        <name>a divalent metal cation</name>
        <dbReference type="ChEBI" id="CHEBI:60240"/>
        <label>1</label>
    </ligand>
</feature>
<dbReference type="InterPro" id="IPR032466">
    <property type="entry name" value="Metal_Hydrolase"/>
</dbReference>
<evidence type="ECO:0000256" key="2">
    <source>
        <dbReference type="ARBA" id="ARBA00022722"/>
    </source>
</evidence>
<dbReference type="Pfam" id="PF01026">
    <property type="entry name" value="TatD_DNase"/>
    <property type="match status" value="1"/>
</dbReference>
<dbReference type="InterPro" id="IPR018228">
    <property type="entry name" value="DNase_TatD-rel_CS"/>
</dbReference>
<reference evidence="8 9" key="2">
    <citation type="journal article" date="2011" name="ISME J.">
        <title>RNA-seq reveals cooperative metabolic interactions between two termite-gut spirochete species in co-culture.</title>
        <authorList>
            <person name="Rosenthal A.Z."/>
            <person name="Matson E.G."/>
            <person name="Eldar A."/>
            <person name="Leadbetter J.R."/>
        </authorList>
    </citation>
    <scope>NUCLEOTIDE SEQUENCE [LARGE SCALE GENOMIC DNA]</scope>
    <source>
        <strain evidence="9">ATCC BAA-888 / DSM 13862 / ZAS-9</strain>
    </source>
</reference>
<protein>
    <submittedName>
        <fullName evidence="8">Deoxyribonuclease TatD (DNase tatD)</fullName>
        <ecNumber evidence="8">3.1.21.-</ecNumber>
    </submittedName>
</protein>
<proteinExistence type="predicted"/>
<dbReference type="PANTHER" id="PTHR10060:SF15">
    <property type="entry name" value="DEOXYRIBONUCLEASE TATDN1"/>
    <property type="match status" value="1"/>
</dbReference>
<dbReference type="CDD" id="cd01310">
    <property type="entry name" value="TatD_DNAse"/>
    <property type="match status" value="1"/>
</dbReference>